<dbReference type="InterPro" id="IPR027417">
    <property type="entry name" value="P-loop_NTPase"/>
</dbReference>
<accession>A0ABU0J9C2</accession>
<evidence type="ECO:0000256" key="7">
    <source>
        <dbReference type="ARBA" id="ARBA00022967"/>
    </source>
</evidence>
<dbReference type="Proteomes" id="UP001242480">
    <property type="component" value="Unassembled WGS sequence"/>
</dbReference>
<keyword evidence="8" id="KW-0472">Membrane</keyword>
<keyword evidence="2" id="KW-0813">Transport</keyword>
<dbReference type="PROSITE" id="PS00211">
    <property type="entry name" value="ABC_TRANSPORTER_1"/>
    <property type="match status" value="1"/>
</dbReference>
<dbReference type="SUPFAM" id="SSF52540">
    <property type="entry name" value="P-loop containing nucleoside triphosphate hydrolases"/>
    <property type="match status" value="1"/>
</dbReference>
<comment type="similarity">
    <text evidence="1">Belongs to the ABC transporter superfamily.</text>
</comment>
<dbReference type="GO" id="GO:0005524">
    <property type="term" value="F:ATP binding"/>
    <property type="evidence" value="ECO:0007669"/>
    <property type="project" value="UniProtKB-KW"/>
</dbReference>
<dbReference type="InterPro" id="IPR017871">
    <property type="entry name" value="ABC_transporter-like_CS"/>
</dbReference>
<reference evidence="10 11" key="1">
    <citation type="submission" date="2023-07" db="EMBL/GenBank/DDBJ databases">
        <title>Genomic Encyclopedia of Type Strains, Phase IV (KMG-IV): sequencing the most valuable type-strain genomes for metagenomic binning, comparative biology and taxonomic classification.</title>
        <authorList>
            <person name="Goeker M."/>
        </authorList>
    </citation>
    <scope>NUCLEOTIDE SEQUENCE [LARGE SCALE GENOMIC DNA]</scope>
    <source>
        <strain evidence="10 11">DSM 19619</strain>
    </source>
</reference>
<keyword evidence="4" id="KW-0997">Cell inner membrane</keyword>
<keyword evidence="3" id="KW-1003">Cell membrane</keyword>
<evidence type="ECO:0000256" key="1">
    <source>
        <dbReference type="ARBA" id="ARBA00005417"/>
    </source>
</evidence>
<dbReference type="SMART" id="SM00382">
    <property type="entry name" value="AAA"/>
    <property type="match status" value="1"/>
</dbReference>
<keyword evidence="7" id="KW-1278">Translocase</keyword>
<keyword evidence="6 10" id="KW-0067">ATP-binding</keyword>
<name>A0ABU0J9C2_9HYPH</name>
<protein>
    <submittedName>
        <fullName evidence="10">Thiamine transport system ATP-binding protein</fullName>
    </submittedName>
</protein>
<evidence type="ECO:0000259" key="9">
    <source>
        <dbReference type="PROSITE" id="PS50893"/>
    </source>
</evidence>
<dbReference type="PANTHER" id="PTHR42781">
    <property type="entry name" value="SPERMIDINE/PUTRESCINE IMPORT ATP-BINDING PROTEIN POTA"/>
    <property type="match status" value="1"/>
</dbReference>
<feature type="domain" description="ABC transporter" evidence="9">
    <location>
        <begin position="2"/>
        <end position="212"/>
    </location>
</feature>
<evidence type="ECO:0000313" key="11">
    <source>
        <dbReference type="Proteomes" id="UP001242480"/>
    </source>
</evidence>
<evidence type="ECO:0000256" key="5">
    <source>
        <dbReference type="ARBA" id="ARBA00022741"/>
    </source>
</evidence>
<proteinExistence type="inferred from homology"/>
<evidence type="ECO:0000256" key="6">
    <source>
        <dbReference type="ARBA" id="ARBA00022840"/>
    </source>
</evidence>
<organism evidence="10 11">
    <name type="scientific">Labrys wisconsinensis</name>
    <dbReference type="NCBI Taxonomy" id="425677"/>
    <lineage>
        <taxon>Bacteria</taxon>
        <taxon>Pseudomonadati</taxon>
        <taxon>Pseudomonadota</taxon>
        <taxon>Alphaproteobacteria</taxon>
        <taxon>Hyphomicrobiales</taxon>
        <taxon>Xanthobacteraceae</taxon>
        <taxon>Labrys</taxon>
    </lineage>
</organism>
<dbReference type="EMBL" id="JAUSVX010000007">
    <property type="protein sequence ID" value="MDQ0470868.1"/>
    <property type="molecule type" value="Genomic_DNA"/>
</dbReference>
<dbReference type="InterPro" id="IPR050093">
    <property type="entry name" value="ABC_SmlMolc_Importer"/>
</dbReference>
<evidence type="ECO:0000256" key="2">
    <source>
        <dbReference type="ARBA" id="ARBA00022448"/>
    </source>
</evidence>
<dbReference type="Pfam" id="PF00005">
    <property type="entry name" value="ABC_tran"/>
    <property type="match status" value="1"/>
</dbReference>
<evidence type="ECO:0000256" key="3">
    <source>
        <dbReference type="ARBA" id="ARBA00022475"/>
    </source>
</evidence>
<dbReference type="InterPro" id="IPR003593">
    <property type="entry name" value="AAA+_ATPase"/>
</dbReference>
<evidence type="ECO:0000256" key="8">
    <source>
        <dbReference type="ARBA" id="ARBA00023136"/>
    </source>
</evidence>
<evidence type="ECO:0000313" key="10">
    <source>
        <dbReference type="EMBL" id="MDQ0470868.1"/>
    </source>
</evidence>
<comment type="caution">
    <text evidence="10">The sequence shown here is derived from an EMBL/GenBank/DDBJ whole genome shotgun (WGS) entry which is preliminary data.</text>
</comment>
<gene>
    <name evidence="10" type="ORF">QO011_003887</name>
</gene>
<dbReference type="Gene3D" id="3.40.50.300">
    <property type="entry name" value="P-loop containing nucleotide triphosphate hydrolases"/>
    <property type="match status" value="1"/>
</dbReference>
<sequence>MLLVRDLTIRYPGWVGRYDLAVPRGAVVALVGPSGGGKSTLLNAVAGFERVASGELAFEGRDLLPLRPAERPVAIVFQEHNLLPTLSAADNAGLALSPALRLKPADHAAIAAALARVGLAGLGKRRPAELSGGQRQRVALARALLTTRPVLLLDEPLSGLDPALRRDMVALIDGLRREKSLAVVMTTHTPEDVEGVADAVLRVENGRVAEGG</sequence>
<dbReference type="PROSITE" id="PS50893">
    <property type="entry name" value="ABC_TRANSPORTER_2"/>
    <property type="match status" value="1"/>
</dbReference>
<keyword evidence="5" id="KW-0547">Nucleotide-binding</keyword>
<dbReference type="PANTHER" id="PTHR42781:SF1">
    <property type="entry name" value="THIAMINE IMPORT ATP-BINDING PROTEIN THIQ"/>
    <property type="match status" value="1"/>
</dbReference>
<dbReference type="InterPro" id="IPR003439">
    <property type="entry name" value="ABC_transporter-like_ATP-bd"/>
</dbReference>
<keyword evidence="11" id="KW-1185">Reference proteome</keyword>
<evidence type="ECO:0000256" key="4">
    <source>
        <dbReference type="ARBA" id="ARBA00022519"/>
    </source>
</evidence>
<dbReference type="RefSeq" id="WP_307275171.1">
    <property type="nucleotide sequence ID" value="NZ_JAUSVX010000007.1"/>
</dbReference>